<organism evidence="2 3">
    <name type="scientific">Streptomyces gottesmaniae</name>
    <dbReference type="NCBI Taxonomy" id="3075518"/>
    <lineage>
        <taxon>Bacteria</taxon>
        <taxon>Bacillati</taxon>
        <taxon>Actinomycetota</taxon>
        <taxon>Actinomycetes</taxon>
        <taxon>Kitasatosporales</taxon>
        <taxon>Streptomycetaceae</taxon>
        <taxon>Streptomyces</taxon>
    </lineage>
</organism>
<gene>
    <name evidence="2" type="ORF">RM704_07090</name>
</gene>
<accession>A0ABU2YVI5</accession>
<name>A0ABU2YVI5_9ACTN</name>
<dbReference type="InterPro" id="IPR016162">
    <property type="entry name" value="Ald_DH_N"/>
</dbReference>
<keyword evidence="1" id="KW-0560">Oxidoreductase</keyword>
<protein>
    <recommendedName>
        <fullName evidence="4">Aldehyde dehydrogenase domain-containing protein</fullName>
    </recommendedName>
</protein>
<dbReference type="RefSeq" id="WP_033532075.1">
    <property type="nucleotide sequence ID" value="NZ_JAVRFJ010000004.1"/>
</dbReference>
<evidence type="ECO:0000313" key="3">
    <source>
        <dbReference type="Proteomes" id="UP001180737"/>
    </source>
</evidence>
<evidence type="ECO:0008006" key="4">
    <source>
        <dbReference type="Google" id="ProtNLM"/>
    </source>
</evidence>
<dbReference type="Gene3D" id="3.40.605.10">
    <property type="entry name" value="Aldehyde Dehydrogenase, Chain A, domain 1"/>
    <property type="match status" value="1"/>
</dbReference>
<evidence type="ECO:0000313" key="2">
    <source>
        <dbReference type="EMBL" id="MDT0567227.1"/>
    </source>
</evidence>
<dbReference type="Proteomes" id="UP001180737">
    <property type="component" value="Unassembled WGS sequence"/>
</dbReference>
<dbReference type="InterPro" id="IPR016161">
    <property type="entry name" value="Ald_DH/histidinol_DH"/>
</dbReference>
<comment type="caution">
    <text evidence="2">The sequence shown here is derived from an EMBL/GenBank/DDBJ whole genome shotgun (WGS) entry which is preliminary data.</text>
</comment>
<evidence type="ECO:0000256" key="1">
    <source>
        <dbReference type="ARBA" id="ARBA00023002"/>
    </source>
</evidence>
<keyword evidence="3" id="KW-1185">Reference proteome</keyword>
<proteinExistence type="predicted"/>
<sequence length="65" mass="7321">MHVAQDDLPFGGVGASEMGKYHGIEGFRTLSHPKGIHVQGRWNATRLLRAPFGKRTETLLNFFLR</sequence>
<reference evidence="2" key="1">
    <citation type="submission" date="2024-05" db="EMBL/GenBank/DDBJ databases">
        <title>30 novel species of actinomycetes from the DSMZ collection.</title>
        <authorList>
            <person name="Nouioui I."/>
        </authorList>
    </citation>
    <scope>NUCLEOTIDE SEQUENCE</scope>
    <source>
        <strain evidence="2">DSM 3412</strain>
    </source>
</reference>
<dbReference type="EMBL" id="JAVRFJ010000004">
    <property type="protein sequence ID" value="MDT0567227.1"/>
    <property type="molecule type" value="Genomic_DNA"/>
</dbReference>
<dbReference type="SUPFAM" id="SSF53720">
    <property type="entry name" value="ALDH-like"/>
    <property type="match status" value="1"/>
</dbReference>